<evidence type="ECO:0000313" key="7">
    <source>
        <dbReference type="EMBL" id="OBT94243.1"/>
    </source>
</evidence>
<dbReference type="EMBL" id="KV460245">
    <property type="protein sequence ID" value="OBT94243.1"/>
    <property type="molecule type" value="Genomic_DNA"/>
</dbReference>
<evidence type="ECO:0000256" key="3">
    <source>
        <dbReference type="ARBA" id="ARBA00023015"/>
    </source>
</evidence>
<feature type="compositionally biased region" description="Polar residues" evidence="6">
    <location>
        <begin position="626"/>
        <end position="639"/>
    </location>
</feature>
<gene>
    <name evidence="7" type="ORF">VE01_07796</name>
</gene>
<dbReference type="RefSeq" id="XP_018127976.1">
    <property type="nucleotide sequence ID" value="XM_018277229.2"/>
</dbReference>
<dbReference type="PANTHER" id="PTHR21964">
    <property type="entry name" value="BREAST CANCER METASTASIS-SUPPRESSOR 1"/>
    <property type="match status" value="1"/>
</dbReference>
<reference evidence="8" key="2">
    <citation type="journal article" date="2018" name="Nat. Commun.">
        <title>Extreme sensitivity to ultraviolet light in the fungal pathogen causing white-nose syndrome of bats.</title>
        <authorList>
            <person name="Palmer J.M."/>
            <person name="Drees K.P."/>
            <person name="Foster J.T."/>
            <person name="Lindner D.L."/>
        </authorList>
    </citation>
    <scope>NUCLEOTIDE SEQUENCE [LARGE SCALE GENOMIC DNA]</scope>
    <source>
        <strain evidence="8">UAMH 10579</strain>
    </source>
</reference>
<feature type="compositionally biased region" description="Polar residues" evidence="6">
    <location>
        <begin position="588"/>
        <end position="602"/>
    </location>
</feature>
<feature type="compositionally biased region" description="Acidic residues" evidence="6">
    <location>
        <begin position="151"/>
        <end position="160"/>
    </location>
</feature>
<evidence type="ECO:0000256" key="6">
    <source>
        <dbReference type="SAM" id="MobiDB-lite"/>
    </source>
</evidence>
<organism evidence="7 8">
    <name type="scientific">Pseudogymnoascus verrucosus</name>
    <dbReference type="NCBI Taxonomy" id="342668"/>
    <lineage>
        <taxon>Eukaryota</taxon>
        <taxon>Fungi</taxon>
        <taxon>Dikarya</taxon>
        <taxon>Ascomycota</taxon>
        <taxon>Pezizomycotina</taxon>
        <taxon>Leotiomycetes</taxon>
        <taxon>Thelebolales</taxon>
        <taxon>Thelebolaceae</taxon>
        <taxon>Pseudogymnoascus</taxon>
    </lineage>
</organism>
<feature type="compositionally biased region" description="Acidic residues" evidence="6">
    <location>
        <begin position="321"/>
        <end position="336"/>
    </location>
</feature>
<dbReference type="Proteomes" id="UP000091956">
    <property type="component" value="Unassembled WGS sequence"/>
</dbReference>
<evidence type="ECO:0000256" key="4">
    <source>
        <dbReference type="ARBA" id="ARBA00023163"/>
    </source>
</evidence>
<evidence type="ECO:0000256" key="1">
    <source>
        <dbReference type="ARBA" id="ARBA00004123"/>
    </source>
</evidence>
<keyword evidence="2" id="KW-0678">Repressor</keyword>
<feature type="region of interest" description="Disordered" evidence="6">
    <location>
        <begin position="1"/>
        <end position="341"/>
    </location>
</feature>
<dbReference type="OrthoDB" id="20886at2759"/>
<feature type="compositionally biased region" description="Polar residues" evidence="6">
    <location>
        <begin position="531"/>
        <end position="542"/>
    </location>
</feature>
<name>A0A1B8GEK3_9PEZI</name>
<protein>
    <recommendedName>
        <fullName evidence="9">Transcriptional regulatory protein DEP1</fullName>
    </recommendedName>
</protein>
<dbReference type="GO" id="GO:0010468">
    <property type="term" value="P:regulation of gene expression"/>
    <property type="evidence" value="ECO:0007669"/>
    <property type="project" value="UniProtKB-ARBA"/>
</dbReference>
<dbReference type="STRING" id="342668.A0A1B8GEK3"/>
<feature type="compositionally biased region" description="Basic and acidic residues" evidence="6">
    <location>
        <begin position="261"/>
        <end position="284"/>
    </location>
</feature>
<evidence type="ECO:0000256" key="5">
    <source>
        <dbReference type="ARBA" id="ARBA00023242"/>
    </source>
</evidence>
<feature type="region of interest" description="Disordered" evidence="6">
    <location>
        <begin position="519"/>
        <end position="545"/>
    </location>
</feature>
<dbReference type="Pfam" id="PF08598">
    <property type="entry name" value="Sds3"/>
    <property type="match status" value="1"/>
</dbReference>
<sequence>MSVAIESQGDLPLPDNLQHAEDAQSDLGDGSSSLSDIEQDVDQDDGQDDLDDDMESNEASEEEDDEEEEENDSEAETERLDVSPDKKRTHKDVVLNSHTESHTFERAPSNLHGQYGAEEDEEEESDEEDNPPGDVSDDELSLPDSPKTAAEEEAVADAADDAAAATAQLEESIAQPKDIMHAFDLTNKKRKRSQLLDVDSADATDTGEPLRKRTGSVQPPGDDFAVDDNVSARGDEDTPNPVSGDLSDVESVDGQEEDEEAGHPDEKEKLHIDEELEERVEAAEQLRTSKRRRKSAVNGKEIAADEANEPTDKHAVKGVSDEGEEDHAEVEADDAEAALRDEEEQERKRIALEQLTDIERHFSSFRDRLHEDRLAKLNHEEWMLKQDPPIHPEYLAMMHCIDARRDEKLRIEMRRADYTRETIEKSAVGKRAQILSQFYQEVREIREQKLELLGKQWYEIQHDRRAHGSSVDDYALRYNTKKEDQVRDQYAYNLEVSVLSGIAKYRGFPAAPAMAPATSTELEDDFKKMGKSSQKQPQQRAQPSLPLQDIAAIRAAASAAALKPAEEQFIESTPWANPQHPSHVHLLQRQSPAQQGPRTGSPFSMAVGGQPRRQTHQQAGGLPVSGTFSGVSQPQSNNFAAGAGRGQIGTFNNAPQPQKMGPSPLGSRRPSMLLEQSRLPAAVNEQPKPHENRQNMEPGPEASHPPLISPPRPQEPLHEFSYEGGVGVKREQPATVTNGRF</sequence>
<keyword evidence="5" id="KW-0539">Nucleus</keyword>
<dbReference type="GO" id="GO:0005654">
    <property type="term" value="C:nucleoplasm"/>
    <property type="evidence" value="ECO:0007669"/>
    <property type="project" value="UniProtKB-ARBA"/>
</dbReference>
<feature type="compositionally biased region" description="Acidic residues" evidence="6">
    <location>
        <begin position="37"/>
        <end position="75"/>
    </location>
</feature>
<evidence type="ECO:0000313" key="8">
    <source>
        <dbReference type="Proteomes" id="UP000091956"/>
    </source>
</evidence>
<comment type="subcellular location">
    <subcellularLocation>
        <location evidence="1">Nucleus</location>
    </subcellularLocation>
</comment>
<feature type="compositionally biased region" description="Low complexity" evidence="6">
    <location>
        <begin position="25"/>
        <end position="36"/>
    </location>
</feature>
<dbReference type="InterPro" id="IPR013907">
    <property type="entry name" value="Sds3"/>
</dbReference>
<feature type="compositionally biased region" description="Basic and acidic residues" evidence="6">
    <location>
        <begin position="76"/>
        <end position="86"/>
    </location>
</feature>
<dbReference type="AlphaFoldDB" id="A0A1B8GEK3"/>
<evidence type="ECO:0008006" key="9">
    <source>
        <dbReference type="Google" id="ProtNLM"/>
    </source>
</evidence>
<accession>A0A1B8GEK3</accession>
<keyword evidence="8" id="KW-1185">Reference proteome</keyword>
<evidence type="ECO:0000256" key="2">
    <source>
        <dbReference type="ARBA" id="ARBA00022491"/>
    </source>
</evidence>
<dbReference type="GeneID" id="28841182"/>
<reference evidence="7 8" key="1">
    <citation type="submission" date="2016-03" db="EMBL/GenBank/DDBJ databases">
        <title>Comparative genomics of Pseudogymnoascus destructans, the fungus causing white-nose syndrome of bats.</title>
        <authorList>
            <person name="Palmer J.M."/>
            <person name="Drees K.P."/>
            <person name="Foster J.T."/>
            <person name="Lindner D.L."/>
        </authorList>
    </citation>
    <scope>NUCLEOTIDE SEQUENCE [LARGE SCALE GENOMIC DNA]</scope>
    <source>
        <strain evidence="7 8">UAMH 10579</strain>
    </source>
</reference>
<proteinExistence type="predicted"/>
<feature type="region of interest" description="Disordered" evidence="6">
    <location>
        <begin position="574"/>
        <end position="741"/>
    </location>
</feature>
<feature type="compositionally biased region" description="Acidic residues" evidence="6">
    <location>
        <begin position="247"/>
        <end position="260"/>
    </location>
</feature>
<keyword evidence="3" id="KW-0805">Transcription regulation</keyword>
<keyword evidence="4" id="KW-0804">Transcription</keyword>
<feature type="compositionally biased region" description="Acidic residues" evidence="6">
    <location>
        <begin position="117"/>
        <end position="141"/>
    </location>
</feature>
<dbReference type="SMART" id="SM01401">
    <property type="entry name" value="Sds3"/>
    <property type="match status" value="1"/>
</dbReference>